<protein>
    <submittedName>
        <fullName evidence="1">Uncharacterized protein</fullName>
    </submittedName>
</protein>
<name>A0A511VFY4_9BACL</name>
<gene>
    <name evidence="1" type="ORF">ADA01nite_36020</name>
</gene>
<keyword evidence="2" id="KW-1185">Reference proteome</keyword>
<dbReference type="RefSeq" id="WP_281286038.1">
    <property type="nucleotide sequence ID" value="NZ_BJXX01000168.1"/>
</dbReference>
<reference evidence="1 2" key="1">
    <citation type="submission" date="2019-07" db="EMBL/GenBank/DDBJ databases">
        <title>Whole genome shotgun sequence of Aneurinibacillus danicus NBRC 102444.</title>
        <authorList>
            <person name="Hosoyama A."/>
            <person name="Uohara A."/>
            <person name="Ohji S."/>
            <person name="Ichikawa N."/>
        </authorList>
    </citation>
    <scope>NUCLEOTIDE SEQUENCE [LARGE SCALE GENOMIC DNA]</scope>
    <source>
        <strain evidence="1 2">NBRC 102444</strain>
    </source>
</reference>
<sequence length="40" mass="4640">MAFIFLQHGAYEITRIMNSEEIETELEDETESLALHKNEG</sequence>
<organism evidence="1 2">
    <name type="scientific">Aneurinibacillus danicus</name>
    <dbReference type="NCBI Taxonomy" id="267746"/>
    <lineage>
        <taxon>Bacteria</taxon>
        <taxon>Bacillati</taxon>
        <taxon>Bacillota</taxon>
        <taxon>Bacilli</taxon>
        <taxon>Bacillales</taxon>
        <taxon>Paenibacillaceae</taxon>
        <taxon>Aneurinibacillus group</taxon>
        <taxon>Aneurinibacillus</taxon>
    </lineage>
</organism>
<dbReference type="Proteomes" id="UP000321157">
    <property type="component" value="Unassembled WGS sequence"/>
</dbReference>
<accession>A0A511VFY4</accession>
<dbReference type="AlphaFoldDB" id="A0A511VFY4"/>
<dbReference type="EMBL" id="BJXX01000168">
    <property type="protein sequence ID" value="GEN36142.1"/>
    <property type="molecule type" value="Genomic_DNA"/>
</dbReference>
<evidence type="ECO:0000313" key="1">
    <source>
        <dbReference type="EMBL" id="GEN36142.1"/>
    </source>
</evidence>
<evidence type="ECO:0000313" key="2">
    <source>
        <dbReference type="Proteomes" id="UP000321157"/>
    </source>
</evidence>
<proteinExistence type="predicted"/>
<comment type="caution">
    <text evidence="1">The sequence shown here is derived from an EMBL/GenBank/DDBJ whole genome shotgun (WGS) entry which is preliminary data.</text>
</comment>